<name>A0ABQ8MNA1_LABRO</name>
<comment type="caution">
    <text evidence="1">The sequence shown here is derived from an EMBL/GenBank/DDBJ whole genome shotgun (WGS) entry which is preliminary data.</text>
</comment>
<accession>A0ABQ8MNA1</accession>
<sequence>MGKTADIAWWSRRQSLTSSTKRVSHRRSLLKGVAVNRVLYQSILNAKLTGRKKLGRQRCTSNRNDRKLEKTVKKSRFKHLEELHKEWNEAEVSASRVTTLRRLQEKGYQATFETETTSKASYLG</sequence>
<dbReference type="EMBL" id="JACTAM010000005">
    <property type="protein sequence ID" value="KAI2664304.1"/>
    <property type="molecule type" value="Genomic_DNA"/>
</dbReference>
<dbReference type="Proteomes" id="UP000830375">
    <property type="component" value="Unassembled WGS sequence"/>
</dbReference>
<organism evidence="1 2">
    <name type="scientific">Labeo rohita</name>
    <name type="common">Indian major carp</name>
    <name type="synonym">Cyprinus rohita</name>
    <dbReference type="NCBI Taxonomy" id="84645"/>
    <lineage>
        <taxon>Eukaryota</taxon>
        <taxon>Metazoa</taxon>
        <taxon>Chordata</taxon>
        <taxon>Craniata</taxon>
        <taxon>Vertebrata</taxon>
        <taxon>Euteleostomi</taxon>
        <taxon>Actinopterygii</taxon>
        <taxon>Neopterygii</taxon>
        <taxon>Teleostei</taxon>
        <taxon>Ostariophysi</taxon>
        <taxon>Cypriniformes</taxon>
        <taxon>Cyprinidae</taxon>
        <taxon>Labeoninae</taxon>
        <taxon>Labeonini</taxon>
        <taxon>Labeo</taxon>
    </lineage>
</organism>
<evidence type="ECO:0000313" key="1">
    <source>
        <dbReference type="EMBL" id="KAI2664304.1"/>
    </source>
</evidence>
<keyword evidence="2" id="KW-1185">Reference proteome</keyword>
<evidence type="ECO:0000313" key="2">
    <source>
        <dbReference type="Proteomes" id="UP000830375"/>
    </source>
</evidence>
<proteinExistence type="predicted"/>
<gene>
    <name evidence="1" type="ORF">H4Q32_002475</name>
</gene>
<reference evidence="1 2" key="1">
    <citation type="submission" date="2022-01" db="EMBL/GenBank/DDBJ databases">
        <title>A high-quality chromosome-level genome assembly of rohu carp, Labeo rohita.</title>
        <authorList>
            <person name="Arick M.A. II"/>
            <person name="Hsu C.-Y."/>
            <person name="Magbanua Z."/>
            <person name="Pechanova O."/>
            <person name="Grover C."/>
            <person name="Miller E."/>
            <person name="Thrash A."/>
            <person name="Ezzel L."/>
            <person name="Alam S."/>
            <person name="Benzie J."/>
            <person name="Hamilton M."/>
            <person name="Karsi A."/>
            <person name="Lawrence M.L."/>
            <person name="Peterson D.G."/>
        </authorList>
    </citation>
    <scope>NUCLEOTIDE SEQUENCE [LARGE SCALE GENOMIC DNA]</scope>
    <source>
        <strain evidence="2">BAU-BD-2019</strain>
        <tissue evidence="1">Blood</tissue>
    </source>
</reference>
<protein>
    <submittedName>
        <fullName evidence="1">Uncharacterized protein</fullName>
    </submittedName>
</protein>